<evidence type="ECO:0000256" key="1">
    <source>
        <dbReference type="SAM" id="Phobius"/>
    </source>
</evidence>
<keyword evidence="3" id="KW-1185">Reference proteome</keyword>
<evidence type="ECO:0000313" key="3">
    <source>
        <dbReference type="Proteomes" id="UP000324781"/>
    </source>
</evidence>
<dbReference type="AlphaFoldDB" id="A0A1M6DVD1"/>
<dbReference type="Proteomes" id="UP000324781">
    <property type="component" value="Unassembled WGS sequence"/>
</dbReference>
<evidence type="ECO:0000313" key="2">
    <source>
        <dbReference type="EMBL" id="SHI77206.1"/>
    </source>
</evidence>
<proteinExistence type="predicted"/>
<gene>
    <name evidence="2" type="ORF">SAMN05444373_10098</name>
</gene>
<dbReference type="EMBL" id="FQZP01000009">
    <property type="protein sequence ID" value="SHI77206.1"/>
    <property type="molecule type" value="Genomic_DNA"/>
</dbReference>
<organism evidence="2 3">
    <name type="scientific">Thermoclostridium caenicola</name>
    <dbReference type="NCBI Taxonomy" id="659425"/>
    <lineage>
        <taxon>Bacteria</taxon>
        <taxon>Bacillati</taxon>
        <taxon>Bacillota</taxon>
        <taxon>Clostridia</taxon>
        <taxon>Eubacteriales</taxon>
        <taxon>Oscillospiraceae</taxon>
        <taxon>Thermoclostridium</taxon>
    </lineage>
</organism>
<keyword evidence="1" id="KW-1133">Transmembrane helix</keyword>
<accession>A0A1M6DVD1</accession>
<name>A0A1M6DVD1_9FIRM</name>
<protein>
    <submittedName>
        <fullName evidence="2">Uncharacterized protein</fullName>
    </submittedName>
</protein>
<keyword evidence="1" id="KW-0472">Membrane</keyword>
<reference evidence="2 3" key="1">
    <citation type="submission" date="2016-11" db="EMBL/GenBank/DDBJ databases">
        <authorList>
            <person name="Varghese N."/>
            <person name="Submissions S."/>
        </authorList>
    </citation>
    <scope>NUCLEOTIDE SEQUENCE [LARGE SCALE GENOMIC DNA]</scope>
    <source>
        <strain evidence="2 3">DSM 19027</strain>
    </source>
</reference>
<keyword evidence="1" id="KW-0812">Transmembrane</keyword>
<sequence length="154" mass="18810">MHKSIMRKILPGVIIRLIILVLLILAIISIAAMTIKEYMDDEWYDGLYPASLEHCYYSGEYDELLRWLPDYEHRYSEECLIYTEMAYVYQAYKKYMFWSDIVNKCEKDDIDLLYYKSYKYQYLKELSRKMKDLQYEENRRIMNKIIRDAGIELI</sequence>
<feature type="transmembrane region" description="Helical" evidence="1">
    <location>
        <begin position="12"/>
        <end position="35"/>
    </location>
</feature>
<dbReference type="RefSeq" id="WP_149678120.1">
    <property type="nucleotide sequence ID" value="NZ_FQZP01000009.1"/>
</dbReference>